<sequence length="35" mass="4137">MCKTPNYITCFSHTPRKGTDRFISTQLSFFHDNQN</sequence>
<evidence type="ECO:0000313" key="1">
    <source>
        <dbReference type="EMBL" id="JAH67870.1"/>
    </source>
</evidence>
<accession>A0A0E9URQ7</accession>
<reference evidence="1" key="2">
    <citation type="journal article" date="2015" name="Fish Shellfish Immunol.">
        <title>Early steps in the European eel (Anguilla anguilla)-Vibrio vulnificus interaction in the gills: Role of the RtxA13 toxin.</title>
        <authorList>
            <person name="Callol A."/>
            <person name="Pajuelo D."/>
            <person name="Ebbesson L."/>
            <person name="Teles M."/>
            <person name="MacKenzie S."/>
            <person name="Amaro C."/>
        </authorList>
    </citation>
    <scope>NUCLEOTIDE SEQUENCE</scope>
</reference>
<organism evidence="1">
    <name type="scientific">Anguilla anguilla</name>
    <name type="common">European freshwater eel</name>
    <name type="synonym">Muraena anguilla</name>
    <dbReference type="NCBI Taxonomy" id="7936"/>
    <lineage>
        <taxon>Eukaryota</taxon>
        <taxon>Metazoa</taxon>
        <taxon>Chordata</taxon>
        <taxon>Craniata</taxon>
        <taxon>Vertebrata</taxon>
        <taxon>Euteleostomi</taxon>
        <taxon>Actinopterygii</taxon>
        <taxon>Neopterygii</taxon>
        <taxon>Teleostei</taxon>
        <taxon>Anguilliformes</taxon>
        <taxon>Anguillidae</taxon>
        <taxon>Anguilla</taxon>
    </lineage>
</organism>
<protein>
    <submittedName>
        <fullName evidence="1">Uncharacterized protein</fullName>
    </submittedName>
</protein>
<proteinExistence type="predicted"/>
<name>A0A0E9URQ7_ANGAN</name>
<reference evidence="1" key="1">
    <citation type="submission" date="2014-11" db="EMBL/GenBank/DDBJ databases">
        <authorList>
            <person name="Amaro Gonzalez C."/>
        </authorList>
    </citation>
    <scope>NUCLEOTIDE SEQUENCE</scope>
</reference>
<dbReference type="EMBL" id="GBXM01040707">
    <property type="protein sequence ID" value="JAH67870.1"/>
    <property type="molecule type" value="Transcribed_RNA"/>
</dbReference>
<dbReference type="AlphaFoldDB" id="A0A0E9URQ7"/>